<dbReference type="GO" id="GO:0008757">
    <property type="term" value="F:S-adenosylmethionine-dependent methyltransferase activity"/>
    <property type="evidence" value="ECO:0007669"/>
    <property type="project" value="InterPro"/>
</dbReference>
<comment type="caution">
    <text evidence="2">The sequence shown here is derived from an EMBL/GenBank/DDBJ whole genome shotgun (WGS) entry which is preliminary data.</text>
</comment>
<reference evidence="2 3" key="1">
    <citation type="journal article" date="2016" name="Nat. Commun.">
        <title>Thousands of microbial genomes shed light on interconnected biogeochemical processes in an aquifer system.</title>
        <authorList>
            <person name="Anantharaman K."/>
            <person name="Brown C.T."/>
            <person name="Hug L.A."/>
            <person name="Sharon I."/>
            <person name="Castelle C.J."/>
            <person name="Probst A.J."/>
            <person name="Thomas B.C."/>
            <person name="Singh A."/>
            <person name="Wilkins M.J."/>
            <person name="Karaoz U."/>
            <person name="Brodie E.L."/>
            <person name="Williams K.H."/>
            <person name="Hubbard S.S."/>
            <person name="Banfield J.F."/>
        </authorList>
    </citation>
    <scope>NUCLEOTIDE SEQUENCE [LARGE SCALE GENOMIC DNA]</scope>
</reference>
<evidence type="ECO:0000259" key="1">
    <source>
        <dbReference type="Pfam" id="PF08241"/>
    </source>
</evidence>
<dbReference type="InterPro" id="IPR013216">
    <property type="entry name" value="Methyltransf_11"/>
</dbReference>
<dbReference type="Pfam" id="PF08241">
    <property type="entry name" value="Methyltransf_11"/>
    <property type="match status" value="1"/>
</dbReference>
<sequence length="208" mass="23868">MSIPQVDKSNYHFGTYTFEGRFVSYYWQLNEVLAQKPASVLEVGVGDHVFGSFIKNNTNISYTSVDVAEDLHPDVMGSVLKLPFAEASFDVACAFEVLEHLPFEQFDRALAELARVARTHVVISLPHFGPMVSFSLKIPFLPQMRTAFKIPFPKTHFFNGQHYWEIGKRGYPIFLIRRKLSAYGKIEKDFIPFGSPYHHFFVLKIKNV</sequence>
<dbReference type="Gene3D" id="3.40.50.150">
    <property type="entry name" value="Vaccinia Virus protein VP39"/>
    <property type="match status" value="1"/>
</dbReference>
<dbReference type="EMBL" id="MFLI01000020">
    <property type="protein sequence ID" value="OGG61427.1"/>
    <property type="molecule type" value="Genomic_DNA"/>
</dbReference>
<accession>A0A1F6DJB6</accession>
<evidence type="ECO:0000313" key="3">
    <source>
        <dbReference type="Proteomes" id="UP000178532"/>
    </source>
</evidence>
<dbReference type="InterPro" id="IPR029063">
    <property type="entry name" value="SAM-dependent_MTases_sf"/>
</dbReference>
<proteinExistence type="predicted"/>
<dbReference type="STRING" id="1798495.A3C19_01590"/>
<dbReference type="AlphaFoldDB" id="A0A1F6DJB6"/>
<feature type="domain" description="Methyltransferase type 11" evidence="1">
    <location>
        <begin position="58"/>
        <end position="119"/>
    </location>
</feature>
<dbReference type="SUPFAM" id="SSF53335">
    <property type="entry name" value="S-adenosyl-L-methionine-dependent methyltransferases"/>
    <property type="match status" value="1"/>
</dbReference>
<evidence type="ECO:0000313" key="2">
    <source>
        <dbReference type="EMBL" id="OGG61427.1"/>
    </source>
</evidence>
<dbReference type="Proteomes" id="UP000178532">
    <property type="component" value="Unassembled WGS sequence"/>
</dbReference>
<protein>
    <recommendedName>
        <fullName evidence="1">Methyltransferase type 11 domain-containing protein</fullName>
    </recommendedName>
</protein>
<name>A0A1F6DJB6_9BACT</name>
<organism evidence="2 3">
    <name type="scientific">Candidatus Kaiserbacteria bacterium RIFCSPHIGHO2_02_FULL_54_22</name>
    <dbReference type="NCBI Taxonomy" id="1798495"/>
    <lineage>
        <taxon>Bacteria</taxon>
        <taxon>Candidatus Kaiseribacteriota</taxon>
    </lineage>
</organism>
<gene>
    <name evidence="2" type="ORF">A3C19_01590</name>
</gene>